<dbReference type="SUPFAM" id="SSF102198">
    <property type="entry name" value="Putative cyclase"/>
    <property type="match status" value="1"/>
</dbReference>
<feature type="binding site" evidence="9">
    <location>
        <position position="161"/>
    </location>
    <ligand>
        <name>Zn(2+)</name>
        <dbReference type="ChEBI" id="CHEBI:29105"/>
        <label>2</label>
    </ligand>
</feature>
<dbReference type="AlphaFoldDB" id="A0A0C7CV99"/>
<dbReference type="PANTHER" id="PTHR31118">
    <property type="entry name" value="CYCLASE-LIKE PROTEIN 2"/>
    <property type="match status" value="1"/>
</dbReference>
<keyword evidence="6 9" id="KW-0823">Tryptophan catabolism</keyword>
<dbReference type="RefSeq" id="WP_003114853.1">
    <property type="nucleotide sequence ID" value="NZ_AP014839.1"/>
</dbReference>
<comment type="caution">
    <text evidence="10">The sequence shown here is derived from an EMBL/GenBank/DDBJ whole genome shotgun (WGS) entry which is preliminary data.</text>
</comment>
<proteinExistence type="inferred from homology"/>
<dbReference type="Pfam" id="PF04199">
    <property type="entry name" value="Cyclase"/>
    <property type="match status" value="1"/>
</dbReference>
<protein>
    <recommendedName>
        <fullName evidence="9">Kynurenine formamidase</fullName>
        <shortName evidence="9">KFA</shortName>
        <shortName evidence="9">KFase</shortName>
        <ecNumber evidence="9">3.5.1.9</ecNumber>
    </recommendedName>
    <alternativeName>
        <fullName evidence="9">Arylformamidase</fullName>
    </alternativeName>
    <alternativeName>
        <fullName evidence="9">N-formylkynurenine formamidase</fullName>
        <shortName evidence="9">FKF</shortName>
    </alternativeName>
</protein>
<dbReference type="GO" id="GO:0004328">
    <property type="term" value="F:formamidase activity"/>
    <property type="evidence" value="ECO:0007669"/>
    <property type="project" value="InterPro"/>
</dbReference>
<comment type="subunit">
    <text evidence="2 9">Homodimer.</text>
</comment>
<evidence type="ECO:0000256" key="6">
    <source>
        <dbReference type="ARBA" id="ARBA00023079"/>
    </source>
</evidence>
<feature type="active site" description="Proton donor/acceptor" evidence="9">
    <location>
        <position position="60"/>
    </location>
</feature>
<dbReference type="SMR" id="A0A0C7CV99"/>
<dbReference type="FunFam" id="3.50.30.50:FF:000001">
    <property type="entry name" value="Kynurenine formamidase"/>
    <property type="match status" value="1"/>
</dbReference>
<dbReference type="UniPathway" id="UPA00333">
    <property type="reaction ID" value="UER00454"/>
</dbReference>
<dbReference type="GO" id="GO:0008270">
    <property type="term" value="F:zinc ion binding"/>
    <property type="evidence" value="ECO:0007669"/>
    <property type="project" value="UniProtKB-UniRule"/>
</dbReference>
<keyword evidence="5 9" id="KW-0862">Zinc</keyword>
<feature type="binding site" evidence="9">
    <location>
        <position position="173"/>
    </location>
    <ligand>
        <name>Zn(2+)</name>
        <dbReference type="ChEBI" id="CHEBI:29105"/>
        <label>2</label>
    </ligand>
</feature>
<evidence type="ECO:0000256" key="5">
    <source>
        <dbReference type="ARBA" id="ARBA00022833"/>
    </source>
</evidence>
<dbReference type="GO" id="GO:0019441">
    <property type="term" value="P:L-tryptophan catabolic process to kynurenine"/>
    <property type="evidence" value="ECO:0007669"/>
    <property type="project" value="UniProtKB-UniRule"/>
</dbReference>
<evidence type="ECO:0000256" key="7">
    <source>
        <dbReference type="ARBA" id="ARBA00048496"/>
    </source>
</evidence>
<evidence type="ECO:0000256" key="9">
    <source>
        <dbReference type="HAMAP-Rule" id="MF_01969"/>
    </source>
</evidence>
<dbReference type="EMBL" id="WXZT01000016">
    <property type="protein sequence ID" value="MZZ15236.1"/>
    <property type="molecule type" value="Genomic_DNA"/>
</dbReference>
<keyword evidence="4 9" id="KW-0378">Hydrolase</keyword>
<feature type="binding site" evidence="9">
    <location>
        <position position="173"/>
    </location>
    <ligand>
        <name>Zn(2+)</name>
        <dbReference type="ChEBI" id="CHEBI:29105"/>
        <label>1</label>
    </ligand>
</feature>
<evidence type="ECO:0000256" key="1">
    <source>
        <dbReference type="ARBA" id="ARBA00002204"/>
    </source>
</evidence>
<name>A0A0C7CV99_PSEAI</name>
<dbReference type="Gene3D" id="3.50.30.50">
    <property type="entry name" value="Putative cyclase"/>
    <property type="match status" value="1"/>
</dbReference>
<feature type="binding site" evidence="9">
    <location>
        <position position="56"/>
    </location>
    <ligand>
        <name>Zn(2+)</name>
        <dbReference type="ChEBI" id="CHEBI:29105"/>
        <label>2</label>
    </ligand>
</feature>
<dbReference type="Proteomes" id="UP000644192">
    <property type="component" value="Unassembled WGS sequence"/>
</dbReference>
<evidence type="ECO:0000256" key="3">
    <source>
        <dbReference type="ARBA" id="ARBA00022723"/>
    </source>
</evidence>
<organism evidence="10 11">
    <name type="scientific">Pseudomonas aeruginosa</name>
    <dbReference type="NCBI Taxonomy" id="287"/>
    <lineage>
        <taxon>Bacteria</taxon>
        <taxon>Pseudomonadati</taxon>
        <taxon>Pseudomonadota</taxon>
        <taxon>Gammaproteobacteria</taxon>
        <taxon>Pseudomonadales</taxon>
        <taxon>Pseudomonadaceae</taxon>
        <taxon>Pseudomonas</taxon>
    </lineage>
</organism>
<dbReference type="InterPro" id="IPR037175">
    <property type="entry name" value="KFase_sf"/>
</dbReference>
<comment type="cofactor">
    <cofactor evidence="9">
        <name>Zn(2+)</name>
        <dbReference type="ChEBI" id="CHEBI:29105"/>
    </cofactor>
    <text evidence="9">Binds 2 zinc ions per subunit.</text>
</comment>
<dbReference type="GO" id="GO:0004061">
    <property type="term" value="F:arylformamidase activity"/>
    <property type="evidence" value="ECO:0007669"/>
    <property type="project" value="UniProtKB-UniRule"/>
</dbReference>
<comment type="function">
    <text evidence="1 9">Catalyzes the hydrolysis of N-formyl-L-kynurenine to L-kynurenine, the second step in the kynurenine pathway of tryptophan degradation.</text>
</comment>
<dbReference type="EC" id="3.5.1.9" evidence="9"/>
<feature type="binding site" evidence="9">
    <location>
        <position position="20"/>
    </location>
    <ligand>
        <name>substrate</name>
    </ligand>
</feature>
<comment type="similarity">
    <text evidence="9">Belongs to the Cyclase 1 superfamily. KynB family.</text>
</comment>
<feature type="binding site" evidence="9">
    <location>
        <position position="50"/>
    </location>
    <ligand>
        <name>Zn(2+)</name>
        <dbReference type="ChEBI" id="CHEBI:29105"/>
        <label>1</label>
    </ligand>
</feature>
<gene>
    <name evidence="9 10" type="primary">kynB</name>
    <name evidence="10" type="ORF">GUL26_23555</name>
</gene>
<dbReference type="PANTHER" id="PTHR31118:SF32">
    <property type="entry name" value="KYNURENINE FORMAMIDASE"/>
    <property type="match status" value="1"/>
</dbReference>
<dbReference type="HAMAP" id="MF_01969">
    <property type="entry name" value="KynB"/>
    <property type="match status" value="1"/>
</dbReference>
<evidence type="ECO:0000256" key="4">
    <source>
        <dbReference type="ARBA" id="ARBA00022801"/>
    </source>
</evidence>
<feature type="binding site" evidence="9">
    <location>
        <position position="56"/>
    </location>
    <ligand>
        <name>Zn(2+)</name>
        <dbReference type="ChEBI" id="CHEBI:29105"/>
        <label>1</label>
    </ligand>
</feature>
<evidence type="ECO:0000313" key="10">
    <source>
        <dbReference type="EMBL" id="MZZ15236.1"/>
    </source>
</evidence>
<comment type="catalytic activity">
    <reaction evidence="7 9">
        <text>N-formyl-L-kynurenine + H2O = L-kynurenine + formate + H(+)</text>
        <dbReference type="Rhea" id="RHEA:13009"/>
        <dbReference type="ChEBI" id="CHEBI:15377"/>
        <dbReference type="ChEBI" id="CHEBI:15378"/>
        <dbReference type="ChEBI" id="CHEBI:15740"/>
        <dbReference type="ChEBI" id="CHEBI:57959"/>
        <dbReference type="ChEBI" id="CHEBI:58629"/>
        <dbReference type="EC" id="3.5.1.9"/>
    </reaction>
</comment>
<evidence type="ECO:0000256" key="2">
    <source>
        <dbReference type="ARBA" id="ARBA00011738"/>
    </source>
</evidence>
<reference evidence="10" key="1">
    <citation type="submission" date="2020-01" db="EMBL/GenBank/DDBJ databases">
        <title>Bacteria Cultured from War Wounds Associated with the Conflict in Eastern Ukraine.</title>
        <authorList>
            <person name="Snesrud E."/>
            <person name="Galac M.R."/>
            <person name="Mc Gann P."/>
            <person name="Valentine K."/>
            <person name="Viacheslav K."/>
        </authorList>
    </citation>
    <scope>NUCLEOTIDE SEQUENCE</scope>
    <source>
        <strain evidence="10">VNMU148</strain>
    </source>
</reference>
<accession>A0A0C7CV99</accession>
<keyword evidence="3 9" id="KW-0479">Metal-binding</keyword>
<comment type="pathway">
    <text evidence="8 9">Amino-acid degradation; L-tryptophan degradation via kynurenine pathway; L-kynurenine from L-tryptophan: step 2/2.</text>
</comment>
<dbReference type="NCBIfam" id="TIGR03035">
    <property type="entry name" value="trp_arylform"/>
    <property type="match status" value="1"/>
</dbReference>
<feature type="binding site" evidence="9">
    <location>
        <position position="54"/>
    </location>
    <ligand>
        <name>Zn(2+)</name>
        <dbReference type="ChEBI" id="CHEBI:29105"/>
        <label>1</label>
    </ligand>
</feature>
<dbReference type="InterPro" id="IPR017484">
    <property type="entry name" value="Kynurenine_formamidase_bac"/>
</dbReference>
<evidence type="ECO:0000256" key="8">
    <source>
        <dbReference type="ARBA" id="ARBA00060547"/>
    </source>
</evidence>
<dbReference type="InterPro" id="IPR007325">
    <property type="entry name" value="KFase/CYL"/>
</dbReference>
<evidence type="ECO:0000313" key="11">
    <source>
        <dbReference type="Proteomes" id="UP000644192"/>
    </source>
</evidence>
<sequence>MTSLRYWDISPALDPNTPTWPGDTPFQQEWAARLDEQCPVNVGRITLSPHTGAHVDGPLHYRADGLPIGQVPLDIYMGPCRVIHCIGANPLVTPEHLAGQLDDLPSRVLLRTFERVPANWPEGFCAIAPATIECLAERGVRLVGIDTPSLDPQHSKTLDAHHAVGRHGMAILEGVVLDDVPAGDYELLALPLKFTHLDASPVRAVLRALPTAE</sequence>